<dbReference type="SMART" id="SM00387">
    <property type="entry name" value="HATPase_c"/>
    <property type="match status" value="1"/>
</dbReference>
<evidence type="ECO:0000256" key="3">
    <source>
        <dbReference type="ARBA" id="ARBA00012438"/>
    </source>
</evidence>
<feature type="modified residue" description="4-aspartylphosphate" evidence="19">
    <location>
        <position position="862"/>
    </location>
</feature>
<keyword evidence="26" id="KW-1185">Reference proteome</keyword>
<dbReference type="InterPro" id="IPR001789">
    <property type="entry name" value="Sig_transdc_resp-reg_receiver"/>
</dbReference>
<dbReference type="InterPro" id="IPR005467">
    <property type="entry name" value="His_kinase_dom"/>
</dbReference>
<dbReference type="NCBIfam" id="TIGR00229">
    <property type="entry name" value="sensory_box"/>
    <property type="match status" value="1"/>
</dbReference>
<evidence type="ECO:0000256" key="10">
    <source>
        <dbReference type="ARBA" id="ARBA00022777"/>
    </source>
</evidence>
<comment type="subcellular location">
    <subcellularLocation>
        <location evidence="2">Cell membrane</location>
        <topology evidence="2">Multi-pass membrane protein</topology>
    </subcellularLocation>
</comment>
<dbReference type="Gene3D" id="3.30.565.10">
    <property type="entry name" value="Histidine kinase-like ATPase, C-terminal domain"/>
    <property type="match status" value="1"/>
</dbReference>
<dbReference type="PROSITE" id="PS50110">
    <property type="entry name" value="RESPONSE_REGULATORY"/>
    <property type="match status" value="1"/>
</dbReference>
<evidence type="ECO:0000256" key="1">
    <source>
        <dbReference type="ARBA" id="ARBA00000085"/>
    </source>
</evidence>
<dbReference type="CDD" id="cd00082">
    <property type="entry name" value="HisKA"/>
    <property type="match status" value="1"/>
</dbReference>
<dbReference type="Proteomes" id="UP000672934">
    <property type="component" value="Unassembled WGS sequence"/>
</dbReference>
<dbReference type="Gene3D" id="3.30.450.20">
    <property type="entry name" value="PAS domain"/>
    <property type="match status" value="1"/>
</dbReference>
<reference evidence="25" key="1">
    <citation type="submission" date="2021-03" db="EMBL/GenBank/DDBJ databases">
        <authorList>
            <person name="Peeters C."/>
        </authorList>
    </citation>
    <scope>NUCLEOTIDE SEQUENCE</scope>
    <source>
        <strain evidence="25">LMG 31506</strain>
    </source>
</reference>
<name>A0A916IV18_9BURK</name>
<dbReference type="InterPro" id="IPR013656">
    <property type="entry name" value="PAS_4"/>
</dbReference>
<keyword evidence="13" id="KW-0902">Two-component regulatory system</keyword>
<keyword evidence="20" id="KW-0175">Coiled coil</keyword>
<dbReference type="SUPFAM" id="SSF52172">
    <property type="entry name" value="CheY-like"/>
    <property type="match status" value="1"/>
</dbReference>
<dbReference type="CDD" id="cd17546">
    <property type="entry name" value="REC_hyHK_CKI1_RcsC-like"/>
    <property type="match status" value="1"/>
</dbReference>
<keyword evidence="7 21" id="KW-0812">Transmembrane</keyword>
<evidence type="ECO:0000256" key="20">
    <source>
        <dbReference type="SAM" id="Coils"/>
    </source>
</evidence>
<dbReference type="GO" id="GO:0005886">
    <property type="term" value="C:plasma membrane"/>
    <property type="evidence" value="ECO:0007669"/>
    <property type="project" value="UniProtKB-SubCell"/>
</dbReference>
<dbReference type="SMART" id="SM00388">
    <property type="entry name" value="HisKA"/>
    <property type="match status" value="1"/>
</dbReference>
<dbReference type="AlphaFoldDB" id="A0A916IV18"/>
<dbReference type="FunFam" id="1.10.287.130:FF:000004">
    <property type="entry name" value="Ethylene receptor 1"/>
    <property type="match status" value="1"/>
</dbReference>
<evidence type="ECO:0000256" key="21">
    <source>
        <dbReference type="SAM" id="Phobius"/>
    </source>
</evidence>
<dbReference type="GO" id="GO:0005524">
    <property type="term" value="F:ATP binding"/>
    <property type="evidence" value="ECO:0007669"/>
    <property type="project" value="UniProtKB-KW"/>
</dbReference>
<dbReference type="InterPro" id="IPR008207">
    <property type="entry name" value="Sig_transdc_His_kin_Hpt_dom"/>
</dbReference>
<comment type="function">
    <text evidence="16">Member of the two-component regulatory system BvgS/BvgA. Phosphorylates BvgA via a four-step phosphorelay in response to environmental signals.</text>
</comment>
<dbReference type="InterPro" id="IPR003661">
    <property type="entry name" value="HisK_dim/P_dom"/>
</dbReference>
<dbReference type="SMART" id="SM00448">
    <property type="entry name" value="REC"/>
    <property type="match status" value="1"/>
</dbReference>
<evidence type="ECO:0000256" key="14">
    <source>
        <dbReference type="ARBA" id="ARBA00023026"/>
    </source>
</evidence>
<dbReference type="PANTHER" id="PTHR45339:SF1">
    <property type="entry name" value="HYBRID SIGNAL TRANSDUCTION HISTIDINE KINASE J"/>
    <property type="match status" value="1"/>
</dbReference>
<dbReference type="InterPro" id="IPR004358">
    <property type="entry name" value="Sig_transdc_His_kin-like_C"/>
</dbReference>
<evidence type="ECO:0000256" key="16">
    <source>
        <dbReference type="ARBA" id="ARBA00058004"/>
    </source>
</evidence>
<dbReference type="Gene3D" id="3.40.50.2300">
    <property type="match status" value="1"/>
</dbReference>
<dbReference type="Pfam" id="PF02518">
    <property type="entry name" value="HATPase_c"/>
    <property type="match status" value="1"/>
</dbReference>
<organism evidence="25 26">
    <name type="scientific">Cupriavidus yeoncheonensis</name>
    <dbReference type="NCBI Taxonomy" id="1462994"/>
    <lineage>
        <taxon>Bacteria</taxon>
        <taxon>Pseudomonadati</taxon>
        <taxon>Pseudomonadota</taxon>
        <taxon>Betaproteobacteria</taxon>
        <taxon>Burkholderiales</taxon>
        <taxon>Burkholderiaceae</taxon>
        <taxon>Cupriavidus</taxon>
    </lineage>
</organism>
<keyword evidence="9" id="KW-0547">Nucleotide-binding</keyword>
<evidence type="ECO:0000256" key="19">
    <source>
        <dbReference type="PROSITE-ProRule" id="PRU00169"/>
    </source>
</evidence>
<feature type="transmembrane region" description="Helical" evidence="21">
    <location>
        <begin position="352"/>
        <end position="372"/>
    </location>
</feature>
<keyword evidence="12 21" id="KW-1133">Transmembrane helix</keyword>
<protein>
    <recommendedName>
        <fullName evidence="17">Virulence sensor protein BvgS</fullName>
        <ecNumber evidence="3">2.7.13.3</ecNumber>
    </recommendedName>
</protein>
<keyword evidence="14" id="KW-0843">Virulence</keyword>
<evidence type="ECO:0000256" key="4">
    <source>
        <dbReference type="ARBA" id="ARBA00022475"/>
    </source>
</evidence>
<dbReference type="CDD" id="cd00130">
    <property type="entry name" value="PAS"/>
    <property type="match status" value="1"/>
</dbReference>
<evidence type="ECO:0000256" key="9">
    <source>
        <dbReference type="ARBA" id="ARBA00022741"/>
    </source>
</evidence>
<evidence type="ECO:0000256" key="8">
    <source>
        <dbReference type="ARBA" id="ARBA00022729"/>
    </source>
</evidence>
<evidence type="ECO:0000313" key="26">
    <source>
        <dbReference type="Proteomes" id="UP000672934"/>
    </source>
</evidence>
<comment type="caution">
    <text evidence="25">The sequence shown here is derived from an EMBL/GenBank/DDBJ whole genome shotgun (WGS) entry which is preliminary data.</text>
</comment>
<evidence type="ECO:0000256" key="17">
    <source>
        <dbReference type="ARBA" id="ARBA00070152"/>
    </source>
</evidence>
<dbReference type="GO" id="GO:0000155">
    <property type="term" value="F:phosphorelay sensor kinase activity"/>
    <property type="evidence" value="ECO:0007669"/>
    <property type="project" value="InterPro"/>
</dbReference>
<dbReference type="PRINTS" id="PR00344">
    <property type="entry name" value="BCTRLSENSOR"/>
</dbReference>
<dbReference type="InterPro" id="IPR036890">
    <property type="entry name" value="HATPase_C_sf"/>
</dbReference>
<dbReference type="InterPro" id="IPR035965">
    <property type="entry name" value="PAS-like_dom_sf"/>
</dbReference>
<dbReference type="CDD" id="cd16922">
    <property type="entry name" value="HATPase_EvgS-ArcB-TorS-like"/>
    <property type="match status" value="1"/>
</dbReference>
<evidence type="ECO:0000256" key="15">
    <source>
        <dbReference type="ARBA" id="ARBA00023136"/>
    </source>
</evidence>
<dbReference type="Pfam" id="PF00072">
    <property type="entry name" value="Response_reg"/>
    <property type="match status" value="1"/>
</dbReference>
<evidence type="ECO:0000256" key="6">
    <source>
        <dbReference type="ARBA" id="ARBA00022679"/>
    </source>
</evidence>
<feature type="coiled-coil region" evidence="20">
    <location>
        <begin position="496"/>
        <end position="523"/>
    </location>
</feature>
<dbReference type="EC" id="2.7.13.3" evidence="3"/>
<dbReference type="SUPFAM" id="SSF55785">
    <property type="entry name" value="PYP-like sensor domain (PAS domain)"/>
    <property type="match status" value="1"/>
</dbReference>
<evidence type="ECO:0000259" key="23">
    <source>
        <dbReference type="PROSITE" id="PS50110"/>
    </source>
</evidence>
<feature type="domain" description="Response regulatory" evidence="23">
    <location>
        <begin position="813"/>
        <end position="929"/>
    </location>
</feature>
<evidence type="ECO:0000256" key="18">
    <source>
        <dbReference type="PROSITE-ProRule" id="PRU00110"/>
    </source>
</evidence>
<dbReference type="Gene3D" id="1.20.120.160">
    <property type="entry name" value="HPT domain"/>
    <property type="match status" value="1"/>
</dbReference>
<evidence type="ECO:0000256" key="13">
    <source>
        <dbReference type="ARBA" id="ARBA00023012"/>
    </source>
</evidence>
<accession>A0A916IV18</accession>
<sequence>MPGPAPQGLRRLWQRAGRFAAPDVRKTAGMTVAAVGLILLLSIHVIGTLHSQERSRVEAERQAALHAVTRMIGMLREDSETRLRTIIENPYQIELARQIAKAPDNPILRDRYEAWITPVFRSRGFEGYSLISPTRMIVAASSRAYVGKPVSTGVVIEALERAEHEDFVVTRPNQSPMPILTPEGEQPAGTLFQQVCARIGNVGDPVGFLCLRTDPRARLFEILRVGWSGKSGKAYAIDAAGRLLSPGLPGGDPLPDGAAKQAAPFGLCARVPARPRGGGPAMAAEGSGELTAVAAALRGGTEGETRVLDHYLDYRGRPVIGVGHWFSDSAMGVIVELDTDEAYRSFHLARQAIVALTTIAVCLMLALTALHWRSRREMRQNAQRWEAFRKNVPAGLAYMSPGGMVEMANDTYCELAGLPLNDILGRNAWTIWPDRSVAGISERGHAEVLRTGKTHVEVYTIDQRPHRQRVYRVAKFPLRSEDQARVIGVGTVVTDITEQERTRKALENLASTLESKVAERTRELMEARESAEAAARAKSQFLANMSHEIRTPLNGISGMTHLAMAESDVGRQGRYLARIEESCQHLQRIVNDILDFSKIEAGMLAVDAASFALARLLDHVLSLFREQARKKGIALCTELDCALPLHVIGDSQRIGQILINLLGNALKFTDTGHVRLRVHACGGDDNVVAVRFEVSDTGVGIPAEALRALFSPFHQADSSAARRFEGTGLGLAISQRLAELMGGCIAVQSQVGVGSVFALEIGLGVPKPATRQSGIASMNTAIPARATGPGTPRDDDTHPVAPAAAPHELRGCAVLLVEDNPINQEVAHALLTRAGMQVTLADNGEQALHLLAEGRFDLVLMDVQMPMLDGLETTRRIRSDARHASLPVVALTASALEADRQRCLAAGMDDYVSKPIEPSQLYQVMVRTLGRGKAALPQAVAAVPAEPAQPVREPACFASLRAIRGLDMERALARLLGRSEIYLGLVHRILTERMDFHRHLRQAVAEARYRDASLLAHNMQGILATLGAAELASMLHTLERELLGERPGEAQLSGFMHRYELLLASLSKALEPGDAAAQTEGLVEVAEAAHSGNGNE</sequence>
<keyword evidence="4" id="KW-1003">Cell membrane</keyword>
<dbReference type="InterPro" id="IPR003594">
    <property type="entry name" value="HATPase_dom"/>
</dbReference>
<feature type="modified residue" description="Phosphohistidine" evidence="18">
    <location>
        <position position="1017"/>
    </location>
</feature>
<dbReference type="PROSITE" id="PS50894">
    <property type="entry name" value="HPT"/>
    <property type="match status" value="1"/>
</dbReference>
<dbReference type="PANTHER" id="PTHR45339">
    <property type="entry name" value="HYBRID SIGNAL TRANSDUCTION HISTIDINE KINASE J"/>
    <property type="match status" value="1"/>
</dbReference>
<feature type="domain" description="Histidine kinase" evidence="22">
    <location>
        <begin position="544"/>
        <end position="765"/>
    </location>
</feature>
<evidence type="ECO:0000259" key="22">
    <source>
        <dbReference type="PROSITE" id="PS50109"/>
    </source>
</evidence>
<keyword evidence="15 21" id="KW-0472">Membrane</keyword>
<evidence type="ECO:0000256" key="7">
    <source>
        <dbReference type="ARBA" id="ARBA00022692"/>
    </source>
</evidence>
<keyword evidence="11" id="KW-0067">ATP-binding</keyword>
<dbReference type="InterPro" id="IPR011006">
    <property type="entry name" value="CheY-like_superfamily"/>
</dbReference>
<keyword evidence="10 25" id="KW-0418">Kinase</keyword>
<evidence type="ECO:0000256" key="5">
    <source>
        <dbReference type="ARBA" id="ARBA00022553"/>
    </source>
</evidence>
<gene>
    <name evidence="25" type="primary">rcsC_8</name>
    <name evidence="25" type="ORF">LMG31506_03308</name>
</gene>
<keyword evidence="8" id="KW-0732">Signal</keyword>
<evidence type="ECO:0000256" key="2">
    <source>
        <dbReference type="ARBA" id="ARBA00004651"/>
    </source>
</evidence>
<dbReference type="SUPFAM" id="SSF47384">
    <property type="entry name" value="Homodimeric domain of signal transducing histidine kinase"/>
    <property type="match status" value="1"/>
</dbReference>
<dbReference type="InterPro" id="IPR000014">
    <property type="entry name" value="PAS"/>
</dbReference>
<dbReference type="FunFam" id="3.30.565.10:FF:000010">
    <property type="entry name" value="Sensor histidine kinase RcsC"/>
    <property type="match status" value="1"/>
</dbReference>
<dbReference type="Pfam" id="PF08448">
    <property type="entry name" value="PAS_4"/>
    <property type="match status" value="1"/>
</dbReference>
<dbReference type="Gene3D" id="1.10.287.130">
    <property type="match status" value="1"/>
</dbReference>
<evidence type="ECO:0000256" key="12">
    <source>
        <dbReference type="ARBA" id="ARBA00022989"/>
    </source>
</evidence>
<feature type="domain" description="HPt" evidence="24">
    <location>
        <begin position="978"/>
        <end position="1076"/>
    </location>
</feature>
<dbReference type="SUPFAM" id="SSF47226">
    <property type="entry name" value="Histidine-containing phosphotransfer domain, HPT domain"/>
    <property type="match status" value="1"/>
</dbReference>
<dbReference type="InterPro" id="IPR036097">
    <property type="entry name" value="HisK_dim/P_sf"/>
</dbReference>
<keyword evidence="6 25" id="KW-0808">Transferase</keyword>
<evidence type="ECO:0000259" key="24">
    <source>
        <dbReference type="PROSITE" id="PS50894"/>
    </source>
</evidence>
<dbReference type="Pfam" id="PF00512">
    <property type="entry name" value="HisKA"/>
    <property type="match status" value="1"/>
</dbReference>
<evidence type="ECO:0000256" key="11">
    <source>
        <dbReference type="ARBA" id="ARBA00022840"/>
    </source>
</evidence>
<dbReference type="SUPFAM" id="SSF55874">
    <property type="entry name" value="ATPase domain of HSP90 chaperone/DNA topoisomerase II/histidine kinase"/>
    <property type="match status" value="1"/>
</dbReference>
<comment type="catalytic activity">
    <reaction evidence="1">
        <text>ATP + protein L-histidine = ADP + protein N-phospho-L-histidine.</text>
        <dbReference type="EC" id="2.7.13.3"/>
    </reaction>
</comment>
<dbReference type="EMBL" id="CAJPUY010000011">
    <property type="protein sequence ID" value="CAG2146026.1"/>
    <property type="molecule type" value="Genomic_DNA"/>
</dbReference>
<dbReference type="PROSITE" id="PS50109">
    <property type="entry name" value="HIS_KIN"/>
    <property type="match status" value="1"/>
</dbReference>
<keyword evidence="5 19" id="KW-0597">Phosphoprotein</keyword>
<dbReference type="InterPro" id="IPR036641">
    <property type="entry name" value="HPT_dom_sf"/>
</dbReference>
<evidence type="ECO:0000313" key="25">
    <source>
        <dbReference type="EMBL" id="CAG2146026.1"/>
    </source>
</evidence>
<proteinExistence type="predicted"/>
<feature type="transmembrane region" description="Helical" evidence="21">
    <location>
        <begin position="28"/>
        <end position="46"/>
    </location>
</feature>